<keyword evidence="3" id="KW-0524">Neurogenesis</keyword>
<feature type="compositionally biased region" description="Low complexity" evidence="8">
    <location>
        <begin position="125"/>
        <end position="155"/>
    </location>
</feature>
<dbReference type="GO" id="GO:0061564">
    <property type="term" value="P:axon development"/>
    <property type="evidence" value="ECO:0007669"/>
    <property type="project" value="TreeGrafter"/>
</dbReference>
<reference evidence="10" key="1">
    <citation type="submission" date="2022-06" db="EMBL/GenBank/DDBJ databases">
        <authorList>
            <person name="Berger JAMES D."/>
            <person name="Berger JAMES D."/>
        </authorList>
    </citation>
    <scope>NUCLEOTIDE SEQUENCE [LARGE SCALE GENOMIC DNA]</scope>
</reference>
<dbReference type="GO" id="GO:0070888">
    <property type="term" value="F:E-box binding"/>
    <property type="evidence" value="ECO:0007669"/>
    <property type="project" value="TreeGrafter"/>
</dbReference>
<dbReference type="GO" id="GO:0045944">
    <property type="term" value="P:positive regulation of transcription by RNA polymerase II"/>
    <property type="evidence" value="ECO:0007669"/>
    <property type="project" value="TreeGrafter"/>
</dbReference>
<dbReference type="GO" id="GO:0005634">
    <property type="term" value="C:nucleus"/>
    <property type="evidence" value="ECO:0007669"/>
    <property type="project" value="TreeGrafter"/>
</dbReference>
<evidence type="ECO:0000313" key="11">
    <source>
        <dbReference type="WBParaSite" id="TREG1_132030.1"/>
    </source>
</evidence>
<organism evidence="10 11">
    <name type="scientific">Trichobilharzia regenti</name>
    <name type="common">Nasal bird schistosome</name>
    <dbReference type="NCBI Taxonomy" id="157069"/>
    <lineage>
        <taxon>Eukaryota</taxon>
        <taxon>Metazoa</taxon>
        <taxon>Spiralia</taxon>
        <taxon>Lophotrochozoa</taxon>
        <taxon>Platyhelminthes</taxon>
        <taxon>Trematoda</taxon>
        <taxon>Digenea</taxon>
        <taxon>Strigeidida</taxon>
        <taxon>Schistosomatoidea</taxon>
        <taxon>Schistosomatidae</taxon>
        <taxon>Trichobilharzia</taxon>
    </lineage>
</organism>
<reference evidence="11" key="2">
    <citation type="submission" date="2023-11" db="UniProtKB">
        <authorList>
            <consortium name="WormBaseParasite"/>
        </authorList>
    </citation>
    <scope>IDENTIFICATION</scope>
</reference>
<evidence type="ECO:0000256" key="1">
    <source>
        <dbReference type="ARBA" id="ARBA00022473"/>
    </source>
</evidence>
<evidence type="ECO:0000259" key="9">
    <source>
        <dbReference type="PROSITE" id="PS50888"/>
    </source>
</evidence>
<evidence type="ECO:0000256" key="2">
    <source>
        <dbReference type="ARBA" id="ARBA00022782"/>
    </source>
</evidence>
<feature type="region of interest" description="Disordered" evidence="8">
    <location>
        <begin position="114"/>
        <end position="231"/>
    </location>
</feature>
<proteinExistence type="predicted"/>
<evidence type="ECO:0000256" key="6">
    <source>
        <dbReference type="ARBA" id="ARBA00023163"/>
    </source>
</evidence>
<sequence length="512" mass="57865">MEYLNKTDMNSFPVDGNNNNNNININHGLFPATPYTAAFNSTGFNFNNTPYYSTTTQPPLQMMTSFSNEQKQCELFQNNNNNNEFTNDAMEDGILHYTSNVCILNGINNNNNNNNMPNASAHVESNNNDDNNNNSNKLNSVTNTKNKTKGSSKNNIKQSDTQNKLKHPTNRKTLKNAKTKENIQSSITDSQSNQYKTLTTSESITPTNIPVTQPKKRGPKKKPLTKEREARLKNRRVRANARERSRMHGLNHALELLRRHVPTFSTSQRLSKIETLRLAKNYIRTLSQLLIANQPPTPLEMALNLTEGLSQNTSNLIANTLQVNPRILIQVQRENSYPQLNSESNTLDSTDYSHENVRTLNTPDHPQCESINSNQQNELLNTVHSDYDNQSIMNNEKYYDKLSTLPFINNQAVSHNSVVSNSWDHFTPGVVSSDDSSINNPNIFFPNPITDWSQSQLVILPPVIPPYSPMNTNHIHGSSRPVCNAVNENIITSNNNNNNSHENLFLQIMNNN</sequence>
<dbReference type="Gene3D" id="4.10.280.10">
    <property type="entry name" value="Helix-loop-helix DNA-binding domain"/>
    <property type="match status" value="1"/>
</dbReference>
<dbReference type="Proteomes" id="UP000050795">
    <property type="component" value="Unassembled WGS sequence"/>
</dbReference>
<dbReference type="PANTHER" id="PTHR19290:SF134">
    <property type="entry name" value="NEUROGENIC DIFFERENTIATION FACTOR 1"/>
    <property type="match status" value="1"/>
</dbReference>
<dbReference type="WBParaSite" id="TREG1_132030.1">
    <property type="protein sequence ID" value="TREG1_132030.1"/>
    <property type="gene ID" value="TREG1_132030"/>
</dbReference>
<keyword evidence="7" id="KW-0539">Nucleus</keyword>
<evidence type="ECO:0000256" key="3">
    <source>
        <dbReference type="ARBA" id="ARBA00022902"/>
    </source>
</evidence>
<evidence type="ECO:0000256" key="7">
    <source>
        <dbReference type="ARBA" id="ARBA00023242"/>
    </source>
</evidence>
<keyword evidence="6" id="KW-0804">Transcription</keyword>
<dbReference type="GO" id="GO:0007423">
    <property type="term" value="P:sensory organ development"/>
    <property type="evidence" value="ECO:0007669"/>
    <property type="project" value="TreeGrafter"/>
</dbReference>
<dbReference type="Pfam" id="PF12533">
    <property type="entry name" value="Neuro_bHLH"/>
    <property type="match status" value="1"/>
</dbReference>
<feature type="compositionally biased region" description="Polar residues" evidence="8">
    <location>
        <begin position="182"/>
        <end position="211"/>
    </location>
</feature>
<evidence type="ECO:0000313" key="10">
    <source>
        <dbReference type="Proteomes" id="UP000050795"/>
    </source>
</evidence>
<evidence type="ECO:0000256" key="5">
    <source>
        <dbReference type="ARBA" id="ARBA00023125"/>
    </source>
</evidence>
<accession>A0AA85J4D2</accession>
<feature type="compositionally biased region" description="Basic residues" evidence="8">
    <location>
        <begin position="164"/>
        <end position="177"/>
    </location>
</feature>
<dbReference type="InterPro" id="IPR036638">
    <property type="entry name" value="HLH_DNA-bd_sf"/>
</dbReference>
<dbReference type="GO" id="GO:0046983">
    <property type="term" value="F:protein dimerization activity"/>
    <property type="evidence" value="ECO:0007669"/>
    <property type="project" value="InterPro"/>
</dbReference>
<keyword evidence="10" id="KW-1185">Reference proteome</keyword>
<dbReference type="SUPFAM" id="SSF47459">
    <property type="entry name" value="HLH, helix-loop-helix DNA-binding domain"/>
    <property type="match status" value="1"/>
</dbReference>
<dbReference type="Pfam" id="PF00010">
    <property type="entry name" value="HLH"/>
    <property type="match status" value="1"/>
</dbReference>
<feature type="compositionally biased region" description="Basic residues" evidence="8">
    <location>
        <begin position="214"/>
        <end position="223"/>
    </location>
</feature>
<evidence type="ECO:0000256" key="8">
    <source>
        <dbReference type="SAM" id="MobiDB-lite"/>
    </source>
</evidence>
<dbReference type="PANTHER" id="PTHR19290">
    <property type="entry name" value="BASIC HELIX-LOOP-HELIX PROTEIN NEUROGENIN-RELATED"/>
    <property type="match status" value="1"/>
</dbReference>
<name>A0AA85J4D2_TRIRE</name>
<dbReference type="GO" id="GO:0000981">
    <property type="term" value="F:DNA-binding transcription factor activity, RNA polymerase II-specific"/>
    <property type="evidence" value="ECO:0007669"/>
    <property type="project" value="TreeGrafter"/>
</dbReference>
<dbReference type="InterPro" id="IPR022575">
    <property type="entry name" value="NeuroD_DUF"/>
</dbReference>
<dbReference type="InterPro" id="IPR011598">
    <property type="entry name" value="bHLH_dom"/>
</dbReference>
<protein>
    <submittedName>
        <fullName evidence="11">BHLH domain-containing protein</fullName>
    </submittedName>
</protein>
<evidence type="ECO:0000256" key="4">
    <source>
        <dbReference type="ARBA" id="ARBA00023015"/>
    </source>
</evidence>
<keyword evidence="5" id="KW-0238">DNA-binding</keyword>
<dbReference type="SMART" id="SM00353">
    <property type="entry name" value="HLH"/>
    <property type="match status" value="1"/>
</dbReference>
<dbReference type="AlphaFoldDB" id="A0AA85J4D2"/>
<keyword evidence="1" id="KW-0217">Developmental protein</keyword>
<keyword evidence="2" id="KW-0221">Differentiation</keyword>
<dbReference type="CDD" id="cd11427">
    <property type="entry name" value="bHLH_TS_NeuroD"/>
    <property type="match status" value="1"/>
</dbReference>
<feature type="domain" description="BHLH" evidence="9">
    <location>
        <begin position="234"/>
        <end position="286"/>
    </location>
</feature>
<dbReference type="PROSITE" id="PS50888">
    <property type="entry name" value="BHLH"/>
    <property type="match status" value="1"/>
</dbReference>
<keyword evidence="4" id="KW-0805">Transcription regulation</keyword>
<dbReference type="InterPro" id="IPR050359">
    <property type="entry name" value="bHLH_transcription_factors"/>
</dbReference>